<sequence length="209" mass="23371">MTNLRVPPGRAGRLWLRHRLATAERGAELLEQKSRALREHQARLAERARAAREEWEERAGEAREWLLREALAGGQRELRLAEPAEPVEVTFTWTTVMGVRYPADAAVTGTPMGPPSTAGSTAVVRTGRAFRAALEAGARHAAAVRAQRTVDAEIAATTQRIRSLRRHWIPRLTAALRHAELELEEQERAEGIRHRWAAAHQTRPSAERS</sequence>
<evidence type="ECO:0000313" key="6">
    <source>
        <dbReference type="Proteomes" id="UP001239397"/>
    </source>
</evidence>
<keyword evidence="3" id="KW-0406">Ion transport</keyword>
<keyword evidence="2" id="KW-0813">Transport</keyword>
<dbReference type="KEGG" id="amog:QRX60_41765"/>
<feature type="coiled-coil region" evidence="4">
    <location>
        <begin position="20"/>
        <end position="58"/>
    </location>
</feature>
<dbReference type="RefSeq" id="WP_285996988.1">
    <property type="nucleotide sequence ID" value="NZ_CP127295.1"/>
</dbReference>
<evidence type="ECO:0000256" key="4">
    <source>
        <dbReference type="SAM" id="Coils"/>
    </source>
</evidence>
<dbReference type="PANTHER" id="PTHR11671">
    <property type="entry name" value="V-TYPE ATP SYNTHASE SUBUNIT D"/>
    <property type="match status" value="1"/>
</dbReference>
<protein>
    <submittedName>
        <fullName evidence="5">V-type ATP synthase subunit D</fullName>
    </submittedName>
</protein>
<dbReference type="EMBL" id="CP127295">
    <property type="protein sequence ID" value="WIY00522.1"/>
    <property type="molecule type" value="Genomic_DNA"/>
</dbReference>
<name>A0A9Y2JNI4_9PSEU</name>
<keyword evidence="4" id="KW-0175">Coiled coil</keyword>
<proteinExistence type="inferred from homology"/>
<gene>
    <name evidence="5" type="ORF">QRX60_41765</name>
</gene>
<evidence type="ECO:0000256" key="2">
    <source>
        <dbReference type="ARBA" id="ARBA00022448"/>
    </source>
</evidence>
<reference evidence="5 6" key="1">
    <citation type="submission" date="2023-06" db="EMBL/GenBank/DDBJ databases">
        <authorList>
            <person name="Oyuntsetseg B."/>
            <person name="Kim S.B."/>
        </authorList>
    </citation>
    <scope>NUCLEOTIDE SEQUENCE [LARGE SCALE GENOMIC DNA]</scope>
    <source>
        <strain evidence="5 6">4-36</strain>
    </source>
</reference>
<accession>A0A9Y2JNI4</accession>
<organism evidence="5 6">
    <name type="scientific">Amycolatopsis mongoliensis</name>
    <dbReference type="NCBI Taxonomy" id="715475"/>
    <lineage>
        <taxon>Bacteria</taxon>
        <taxon>Bacillati</taxon>
        <taxon>Actinomycetota</taxon>
        <taxon>Actinomycetes</taxon>
        <taxon>Pseudonocardiales</taxon>
        <taxon>Pseudonocardiaceae</taxon>
        <taxon>Amycolatopsis</taxon>
    </lineage>
</organism>
<comment type="similarity">
    <text evidence="1">Belongs to the V-ATPase D subunit family.</text>
</comment>
<dbReference type="InterPro" id="IPR002699">
    <property type="entry name" value="V_ATPase_D"/>
</dbReference>
<dbReference type="GO" id="GO:0046961">
    <property type="term" value="F:proton-transporting ATPase activity, rotational mechanism"/>
    <property type="evidence" value="ECO:0007669"/>
    <property type="project" value="InterPro"/>
</dbReference>
<evidence type="ECO:0000313" key="5">
    <source>
        <dbReference type="EMBL" id="WIY00522.1"/>
    </source>
</evidence>
<dbReference type="Gene3D" id="1.10.287.3240">
    <property type="match status" value="1"/>
</dbReference>
<dbReference type="AlphaFoldDB" id="A0A9Y2JNI4"/>
<evidence type="ECO:0000256" key="1">
    <source>
        <dbReference type="ARBA" id="ARBA00005850"/>
    </source>
</evidence>
<dbReference type="Proteomes" id="UP001239397">
    <property type="component" value="Chromosome"/>
</dbReference>
<evidence type="ECO:0000256" key="3">
    <source>
        <dbReference type="ARBA" id="ARBA00023065"/>
    </source>
</evidence>
<dbReference type="Pfam" id="PF01813">
    <property type="entry name" value="ATP-synt_D"/>
    <property type="match status" value="1"/>
</dbReference>
<keyword evidence="6" id="KW-1185">Reference proteome</keyword>